<comment type="caution">
    <text evidence="2">The sequence shown here is derived from an EMBL/GenBank/DDBJ whole genome shotgun (WGS) entry which is preliminary data.</text>
</comment>
<sequence>MSSILPFVSQEKGVESYLSGEFIIAYKTIVHRDTEADLIEREKLLEVFWGRAEAVAEVLDAERDGDRSLTFEDAMGMLARNMDSEDYHLMLNKWLNLKNENLRLQHDLGRKSKSGAKEACQEVRRDVQRGVRQKVLQRAAVSNKPKVVHQSNNMKVRQEVLKHGFAAGTRKETDRCISNWVRPSKKQHRMCCWFCGKVGHKKVGCFAREKSRNMAKKVNNTFTKPKRVEEVSLAKSGLLDEIKDETSEDGCSSGRSDLEVDQEASSLKPGHEVVCGTKEKEIEVRQEVMRDDLQEGDSEITPRK</sequence>
<gene>
    <name evidence="2" type="ORF">DY000_02048375</name>
</gene>
<protein>
    <recommendedName>
        <fullName evidence="4">CCHC-type domain-containing protein</fullName>
    </recommendedName>
</protein>
<keyword evidence="3" id="KW-1185">Reference proteome</keyword>
<evidence type="ECO:0008006" key="4">
    <source>
        <dbReference type="Google" id="ProtNLM"/>
    </source>
</evidence>
<name>A0ABQ7EUN8_BRACR</name>
<evidence type="ECO:0000313" key="3">
    <source>
        <dbReference type="Proteomes" id="UP000266723"/>
    </source>
</evidence>
<evidence type="ECO:0000313" key="2">
    <source>
        <dbReference type="EMBL" id="KAF3607416.1"/>
    </source>
</evidence>
<organism evidence="2 3">
    <name type="scientific">Brassica cretica</name>
    <name type="common">Mustard</name>
    <dbReference type="NCBI Taxonomy" id="69181"/>
    <lineage>
        <taxon>Eukaryota</taxon>
        <taxon>Viridiplantae</taxon>
        <taxon>Streptophyta</taxon>
        <taxon>Embryophyta</taxon>
        <taxon>Tracheophyta</taxon>
        <taxon>Spermatophyta</taxon>
        <taxon>Magnoliopsida</taxon>
        <taxon>eudicotyledons</taxon>
        <taxon>Gunneridae</taxon>
        <taxon>Pentapetalae</taxon>
        <taxon>rosids</taxon>
        <taxon>malvids</taxon>
        <taxon>Brassicales</taxon>
        <taxon>Brassicaceae</taxon>
        <taxon>Brassiceae</taxon>
        <taxon>Brassica</taxon>
    </lineage>
</organism>
<proteinExistence type="predicted"/>
<accession>A0ABQ7EUN8</accession>
<feature type="region of interest" description="Disordered" evidence="1">
    <location>
        <begin position="244"/>
        <end position="270"/>
    </location>
</feature>
<reference evidence="2 3" key="1">
    <citation type="journal article" date="2020" name="BMC Genomics">
        <title>Intraspecific diversification of the crop wild relative Brassica cretica Lam. using demographic model selection.</title>
        <authorList>
            <person name="Kioukis A."/>
            <person name="Michalopoulou V.A."/>
            <person name="Briers L."/>
            <person name="Pirintsos S."/>
            <person name="Studholme D.J."/>
            <person name="Pavlidis P."/>
            <person name="Sarris P.F."/>
        </authorList>
    </citation>
    <scope>NUCLEOTIDE SEQUENCE [LARGE SCALE GENOMIC DNA]</scope>
    <source>
        <strain evidence="3">cv. PFS-1207/04</strain>
    </source>
</reference>
<evidence type="ECO:0000256" key="1">
    <source>
        <dbReference type="SAM" id="MobiDB-lite"/>
    </source>
</evidence>
<dbReference type="EMBL" id="QGKV02000297">
    <property type="protein sequence ID" value="KAF3607416.1"/>
    <property type="molecule type" value="Genomic_DNA"/>
</dbReference>
<dbReference type="Proteomes" id="UP000266723">
    <property type="component" value="Unassembled WGS sequence"/>
</dbReference>